<evidence type="ECO:0000256" key="5">
    <source>
        <dbReference type="ARBA" id="ARBA00022857"/>
    </source>
</evidence>
<dbReference type="OrthoDB" id="9804315at2"/>
<dbReference type="UniPathway" id="UPA00077">
    <property type="reaction ID" value="UER00158"/>
</dbReference>
<dbReference type="PIRSF" id="PIRSF000194">
    <property type="entry name" value="DHFR"/>
    <property type="match status" value="1"/>
</dbReference>
<evidence type="ECO:0000256" key="4">
    <source>
        <dbReference type="ARBA" id="ARBA00022563"/>
    </source>
</evidence>
<organism evidence="11 12">
    <name type="scientific">Azospirillum oryzae</name>
    <dbReference type="NCBI Taxonomy" id="286727"/>
    <lineage>
        <taxon>Bacteria</taxon>
        <taxon>Pseudomonadati</taxon>
        <taxon>Pseudomonadota</taxon>
        <taxon>Alphaproteobacteria</taxon>
        <taxon>Rhodospirillales</taxon>
        <taxon>Azospirillaceae</taxon>
        <taxon>Azospirillum</taxon>
    </lineage>
</organism>
<dbReference type="PROSITE" id="PS51330">
    <property type="entry name" value="DHFR_2"/>
    <property type="match status" value="1"/>
</dbReference>
<dbReference type="GO" id="GO:0046655">
    <property type="term" value="P:folic acid metabolic process"/>
    <property type="evidence" value="ECO:0007669"/>
    <property type="project" value="TreeGrafter"/>
</dbReference>
<dbReference type="PANTHER" id="PTHR48069">
    <property type="entry name" value="DIHYDROFOLATE REDUCTASE"/>
    <property type="match status" value="1"/>
</dbReference>
<protein>
    <recommendedName>
        <fullName evidence="3 8">Dihydrofolate reductase</fullName>
        <ecNumber evidence="3 8">1.5.1.3</ecNumber>
    </recommendedName>
</protein>
<comment type="function">
    <text evidence="7 8">Key enzyme in folate metabolism. Catalyzes an essential reaction for de novo glycine and purine synthesis, and for DNA precursor synthesis.</text>
</comment>
<proteinExistence type="inferred from homology"/>
<dbReference type="InterPro" id="IPR012259">
    <property type="entry name" value="DHFR"/>
</dbReference>
<dbReference type="PRINTS" id="PR00070">
    <property type="entry name" value="DHFR"/>
</dbReference>
<dbReference type="GO" id="GO:0005829">
    <property type="term" value="C:cytosol"/>
    <property type="evidence" value="ECO:0007669"/>
    <property type="project" value="TreeGrafter"/>
</dbReference>
<keyword evidence="6 8" id="KW-0560">Oxidoreductase</keyword>
<comment type="similarity">
    <text evidence="2 8 9">Belongs to the dihydrofolate reductase family.</text>
</comment>
<evidence type="ECO:0000256" key="2">
    <source>
        <dbReference type="ARBA" id="ARBA00009539"/>
    </source>
</evidence>
<evidence type="ECO:0000259" key="10">
    <source>
        <dbReference type="PROSITE" id="PS51330"/>
    </source>
</evidence>
<dbReference type="Pfam" id="PF00186">
    <property type="entry name" value="DHFR_1"/>
    <property type="match status" value="1"/>
</dbReference>
<dbReference type="GO" id="GO:0004146">
    <property type="term" value="F:dihydrofolate reductase activity"/>
    <property type="evidence" value="ECO:0007669"/>
    <property type="project" value="UniProtKB-EC"/>
</dbReference>
<dbReference type="PROSITE" id="PS00075">
    <property type="entry name" value="DHFR_1"/>
    <property type="match status" value="1"/>
</dbReference>
<keyword evidence="5 8" id="KW-0521">NADP</keyword>
<dbReference type="InterPro" id="IPR001796">
    <property type="entry name" value="DHFR_dom"/>
</dbReference>
<accession>A0A1X7G295</accession>
<keyword evidence="4 8" id="KW-0554">One-carbon metabolism</keyword>
<dbReference type="PANTHER" id="PTHR48069:SF3">
    <property type="entry name" value="DIHYDROFOLATE REDUCTASE"/>
    <property type="match status" value="1"/>
</dbReference>
<name>A0A1X7G295_9PROT</name>
<dbReference type="STRING" id="286727.SAMN02982917_3138"/>
<dbReference type="GO" id="GO:0046452">
    <property type="term" value="P:dihydrofolate metabolic process"/>
    <property type="evidence" value="ECO:0007669"/>
    <property type="project" value="TreeGrafter"/>
</dbReference>
<evidence type="ECO:0000256" key="3">
    <source>
        <dbReference type="ARBA" id="ARBA00012856"/>
    </source>
</evidence>
<dbReference type="GO" id="GO:0006730">
    <property type="term" value="P:one-carbon metabolic process"/>
    <property type="evidence" value="ECO:0007669"/>
    <property type="project" value="UniProtKB-KW"/>
</dbReference>
<gene>
    <name evidence="11" type="ORF">SAMN02982917_3138</name>
</gene>
<dbReference type="RefSeq" id="WP_085086945.1">
    <property type="nucleotide sequence ID" value="NZ_FXAK01000007.1"/>
</dbReference>
<comment type="catalytic activity">
    <reaction evidence="8">
        <text>(6S)-5,6,7,8-tetrahydrofolate + NADP(+) = 7,8-dihydrofolate + NADPH + H(+)</text>
        <dbReference type="Rhea" id="RHEA:15009"/>
        <dbReference type="ChEBI" id="CHEBI:15378"/>
        <dbReference type="ChEBI" id="CHEBI:57451"/>
        <dbReference type="ChEBI" id="CHEBI:57453"/>
        <dbReference type="ChEBI" id="CHEBI:57783"/>
        <dbReference type="ChEBI" id="CHEBI:58349"/>
        <dbReference type="EC" id="1.5.1.3"/>
    </reaction>
</comment>
<dbReference type="EMBL" id="FXAK01000007">
    <property type="protein sequence ID" value="SMF62733.1"/>
    <property type="molecule type" value="Genomic_DNA"/>
</dbReference>
<evidence type="ECO:0000256" key="9">
    <source>
        <dbReference type="RuleBase" id="RU004474"/>
    </source>
</evidence>
<comment type="pathway">
    <text evidence="1 8">Cofactor biosynthesis; tetrahydrofolate biosynthesis; 5,6,7,8-tetrahydrofolate from 7,8-dihydrofolate: step 1/1.</text>
</comment>
<dbReference type="AlphaFoldDB" id="A0A1X7G295"/>
<evidence type="ECO:0000313" key="11">
    <source>
        <dbReference type="EMBL" id="SMF62733.1"/>
    </source>
</evidence>
<dbReference type="GO" id="GO:0050661">
    <property type="term" value="F:NADP binding"/>
    <property type="evidence" value="ECO:0007669"/>
    <property type="project" value="InterPro"/>
</dbReference>
<evidence type="ECO:0000256" key="7">
    <source>
        <dbReference type="ARBA" id="ARBA00025067"/>
    </source>
</evidence>
<evidence type="ECO:0000256" key="1">
    <source>
        <dbReference type="ARBA" id="ARBA00004903"/>
    </source>
</evidence>
<dbReference type="CDD" id="cd00209">
    <property type="entry name" value="DHFR"/>
    <property type="match status" value="1"/>
</dbReference>
<feature type="domain" description="DHFR" evidence="10">
    <location>
        <begin position="2"/>
        <end position="161"/>
    </location>
</feature>
<dbReference type="Proteomes" id="UP000192936">
    <property type="component" value="Unassembled WGS sequence"/>
</dbReference>
<dbReference type="Gene3D" id="3.40.430.10">
    <property type="entry name" value="Dihydrofolate Reductase, subunit A"/>
    <property type="match status" value="1"/>
</dbReference>
<dbReference type="GO" id="GO:0046654">
    <property type="term" value="P:tetrahydrofolate biosynthetic process"/>
    <property type="evidence" value="ECO:0007669"/>
    <property type="project" value="UniProtKB-UniPathway"/>
</dbReference>
<dbReference type="EC" id="1.5.1.3" evidence="3 8"/>
<dbReference type="InterPro" id="IPR024072">
    <property type="entry name" value="DHFR-like_dom_sf"/>
</dbReference>
<sequence>MLISLIVAAATNDVIGRDGRLPWHLPSDLRRFRELTMGKPILMGRKTWESLPRRPLPGRDNLVLSHQGTVGEQDGARWFTGLGAAVSWAQGSGAAELCVIGGAALFRETLPIADRLHLTRIESVVEGDTLMPPISAEWAEVWSSAPMEENGLFYRYIDFEKVRG</sequence>
<evidence type="ECO:0000256" key="6">
    <source>
        <dbReference type="ARBA" id="ARBA00023002"/>
    </source>
</evidence>
<dbReference type="SUPFAM" id="SSF53597">
    <property type="entry name" value="Dihydrofolate reductase-like"/>
    <property type="match status" value="1"/>
</dbReference>
<reference evidence="11 12" key="1">
    <citation type="submission" date="2017-04" db="EMBL/GenBank/DDBJ databases">
        <authorList>
            <person name="Afonso C.L."/>
            <person name="Miller P.J."/>
            <person name="Scott M.A."/>
            <person name="Spackman E."/>
            <person name="Goraichik I."/>
            <person name="Dimitrov K.M."/>
            <person name="Suarez D.L."/>
            <person name="Swayne D.E."/>
        </authorList>
    </citation>
    <scope>NUCLEOTIDE SEQUENCE [LARGE SCALE GENOMIC DNA]</scope>
    <source>
        <strain evidence="11 12">A2P</strain>
    </source>
</reference>
<evidence type="ECO:0000256" key="8">
    <source>
        <dbReference type="PIRNR" id="PIRNR000194"/>
    </source>
</evidence>
<dbReference type="InterPro" id="IPR017925">
    <property type="entry name" value="DHFR_CS"/>
</dbReference>
<evidence type="ECO:0000313" key="12">
    <source>
        <dbReference type="Proteomes" id="UP000192936"/>
    </source>
</evidence>